<comment type="similarity">
    <text evidence="2">Belongs to the SELO family.</text>
</comment>
<organism evidence="9 10">
    <name type="scientific">Mycobacterium kansasii 662</name>
    <dbReference type="NCBI Taxonomy" id="1299326"/>
    <lineage>
        <taxon>Bacteria</taxon>
        <taxon>Bacillati</taxon>
        <taxon>Actinomycetota</taxon>
        <taxon>Actinomycetes</taxon>
        <taxon>Mycobacteriales</taxon>
        <taxon>Mycobacteriaceae</taxon>
        <taxon>Mycobacterium</taxon>
    </lineage>
</organism>
<gene>
    <name evidence="9" type="ORF">I545_6966</name>
</gene>
<keyword evidence="5" id="KW-0479">Metal-binding</keyword>
<evidence type="ECO:0000256" key="4">
    <source>
        <dbReference type="ARBA" id="ARBA00022695"/>
    </source>
</evidence>
<evidence type="ECO:0000256" key="3">
    <source>
        <dbReference type="ARBA" id="ARBA00022679"/>
    </source>
</evidence>
<dbReference type="GO" id="GO:0046872">
    <property type="term" value="F:metal ion binding"/>
    <property type="evidence" value="ECO:0007669"/>
    <property type="project" value="UniProtKB-KW"/>
</dbReference>
<dbReference type="Proteomes" id="UP000020561">
    <property type="component" value="Unassembled WGS sequence"/>
</dbReference>
<dbReference type="PANTHER" id="PTHR32057:SF14">
    <property type="entry name" value="PROTEIN ADENYLYLTRANSFERASE SELO, MITOCHONDRIAL"/>
    <property type="match status" value="1"/>
</dbReference>
<reference evidence="9 10" key="1">
    <citation type="submission" date="2013-12" db="EMBL/GenBank/DDBJ databases">
        <authorList>
            <person name="Brown-Elliot B."/>
            <person name="Wallace R."/>
            <person name="Lenaerts A."/>
            <person name="Ordway D."/>
            <person name="DeGroote M.A."/>
            <person name="Parker T."/>
            <person name="Sizemore C."/>
            <person name="Tallon L.J."/>
            <person name="Sadzewicz L.K."/>
            <person name="Sengamalay N."/>
            <person name="Fraser C.M."/>
            <person name="Hine E."/>
            <person name="Shefchek K.A."/>
            <person name="Das S.P."/>
            <person name="Tettelin H."/>
        </authorList>
    </citation>
    <scope>NUCLEOTIDE SEQUENCE [LARGE SCALE GENOMIC DNA]</scope>
    <source>
        <strain evidence="9 10">662</strain>
    </source>
</reference>
<accession>X7XQM4</accession>
<dbReference type="GO" id="GO:0005524">
    <property type="term" value="F:ATP binding"/>
    <property type="evidence" value="ECO:0007669"/>
    <property type="project" value="UniProtKB-KW"/>
</dbReference>
<keyword evidence="3" id="KW-0808">Transferase</keyword>
<name>X7XQM4_MYCKA</name>
<proteinExistence type="inferred from homology"/>
<keyword evidence="7" id="KW-0067">ATP-binding</keyword>
<comment type="cofactor">
    <cofactor evidence="1">
        <name>Mg(2+)</name>
        <dbReference type="ChEBI" id="CHEBI:18420"/>
    </cofactor>
</comment>
<dbReference type="PATRIC" id="fig|1299326.3.peg.6684"/>
<evidence type="ECO:0000256" key="8">
    <source>
        <dbReference type="ARBA" id="ARBA00022842"/>
    </source>
</evidence>
<dbReference type="InterPro" id="IPR003846">
    <property type="entry name" value="SelO"/>
</dbReference>
<dbReference type="Pfam" id="PF02696">
    <property type="entry name" value="SelO"/>
    <property type="match status" value="1"/>
</dbReference>
<comment type="caution">
    <text evidence="9">The sequence shown here is derived from an EMBL/GenBank/DDBJ whole genome shotgun (WGS) entry which is preliminary data.</text>
</comment>
<dbReference type="GO" id="GO:0070733">
    <property type="term" value="F:AMPylase activity"/>
    <property type="evidence" value="ECO:0007669"/>
    <property type="project" value="TreeGrafter"/>
</dbReference>
<evidence type="ECO:0000256" key="2">
    <source>
        <dbReference type="ARBA" id="ARBA00009747"/>
    </source>
</evidence>
<keyword evidence="4" id="KW-0548">Nucleotidyltransferase</keyword>
<keyword evidence="8" id="KW-0460">Magnesium</keyword>
<evidence type="ECO:0000256" key="6">
    <source>
        <dbReference type="ARBA" id="ARBA00022741"/>
    </source>
</evidence>
<evidence type="ECO:0000256" key="5">
    <source>
        <dbReference type="ARBA" id="ARBA00022723"/>
    </source>
</evidence>
<dbReference type="AlphaFoldDB" id="X7XQM4"/>
<evidence type="ECO:0000256" key="1">
    <source>
        <dbReference type="ARBA" id="ARBA00001946"/>
    </source>
</evidence>
<sequence length="190" mass="20526">MRFLVGTLLPERRRAGSPGLRRSSVRRLRPPVGRRAGAVAGELSSADGRLRDIHLKGSGPPPFARGGDGWAVVGPMLREYVVSESMHALSIPTTRLPGRRGYRSPGAARDPATGALLVRVASSHLPRRSFQYAAFTATSAYYGGWPTTRSCAITGRADAEHPYLALSKRWVAAQASLIAHWMPRRLSSTG</sequence>
<keyword evidence="6" id="KW-0547">Nucleotide-binding</keyword>
<evidence type="ECO:0000313" key="10">
    <source>
        <dbReference type="Proteomes" id="UP000020561"/>
    </source>
</evidence>
<evidence type="ECO:0000256" key="7">
    <source>
        <dbReference type="ARBA" id="ARBA00022840"/>
    </source>
</evidence>
<dbReference type="PANTHER" id="PTHR32057">
    <property type="entry name" value="PROTEIN ADENYLYLTRANSFERASE SELO, MITOCHONDRIAL"/>
    <property type="match status" value="1"/>
</dbReference>
<dbReference type="EMBL" id="JAOA01000045">
    <property type="protein sequence ID" value="ETZ96489.1"/>
    <property type="molecule type" value="Genomic_DNA"/>
</dbReference>
<evidence type="ECO:0000313" key="9">
    <source>
        <dbReference type="EMBL" id="ETZ96489.1"/>
    </source>
</evidence>
<protein>
    <submittedName>
        <fullName evidence="9">Uncharacterized protein</fullName>
    </submittedName>
</protein>